<evidence type="ECO:0000256" key="3">
    <source>
        <dbReference type="ARBA" id="ARBA00022692"/>
    </source>
</evidence>
<comment type="subcellular location">
    <subcellularLocation>
        <location evidence="1">Cell membrane</location>
        <topology evidence="1">Multi-pass membrane protein</topology>
    </subcellularLocation>
</comment>
<feature type="transmembrane region" description="Helical" evidence="6">
    <location>
        <begin position="373"/>
        <end position="396"/>
    </location>
</feature>
<comment type="caution">
    <text evidence="7">The sequence shown here is derived from an EMBL/GenBank/DDBJ whole genome shotgun (WGS) entry which is preliminary data.</text>
</comment>
<feature type="transmembrane region" description="Helical" evidence="6">
    <location>
        <begin position="433"/>
        <end position="452"/>
    </location>
</feature>
<keyword evidence="3 6" id="KW-0812">Transmembrane</keyword>
<feature type="transmembrane region" description="Helical" evidence="6">
    <location>
        <begin position="248"/>
        <end position="274"/>
    </location>
</feature>
<feature type="transmembrane region" description="Helical" evidence="6">
    <location>
        <begin position="31"/>
        <end position="52"/>
    </location>
</feature>
<keyword evidence="5 6" id="KW-0472">Membrane</keyword>
<evidence type="ECO:0000256" key="4">
    <source>
        <dbReference type="ARBA" id="ARBA00022989"/>
    </source>
</evidence>
<feature type="transmembrane region" description="Helical" evidence="6">
    <location>
        <begin position="204"/>
        <end position="227"/>
    </location>
</feature>
<sequence>MTGEVTPRTETPRAATYQQSLSRSLTFRENILITLSAVTPASSVFIIIPSVIRGVGGASAIAFAIAAVVGISVALCYAELSSAFPITGGEYAFVARTVGKSTGFALYLLTIISGILILGVIASGTGDYLGVVWSALEGRWVGLVVIVATGFIAVLGIRTNAWVTGIFLTLELLALVVLAVLGFVRVDQPVSVLWTAQQAGAGSTLTAASAGLVVSYTAIAIFAYNGYGAAVYYAEETRQATRTIGRAILWSLAITVVAELVPLVAVLLGTPSMSELVSADSPMNYFLLARGGPVVNTIVSLGIAIAVINAVIAIMLQLGRSLYSSARDGSWPDAVNRPLTCIHPRLRTPVAATLVVTALGSLAYWLLPFEVLLLGSGASLVITYVLVGLAALVGRIRGRTSRAAYRMPAWPLPPLLLLASMVVVLGENLLNDWVPVTIAVGILVVGYVYYYGYIHPRRDERWTLPAPIDEDA</sequence>
<evidence type="ECO:0000256" key="5">
    <source>
        <dbReference type="ARBA" id="ARBA00023136"/>
    </source>
</evidence>
<dbReference type="Pfam" id="PF13520">
    <property type="entry name" value="AA_permease_2"/>
    <property type="match status" value="1"/>
</dbReference>
<dbReference type="EMBL" id="JAQGLA010000065">
    <property type="protein sequence ID" value="MDA3629340.1"/>
    <property type="molecule type" value="Genomic_DNA"/>
</dbReference>
<feature type="transmembrane region" description="Helical" evidence="6">
    <location>
        <begin position="162"/>
        <end position="184"/>
    </location>
</feature>
<dbReference type="InterPro" id="IPR050367">
    <property type="entry name" value="APC_superfamily"/>
</dbReference>
<dbReference type="PANTHER" id="PTHR42770">
    <property type="entry name" value="AMINO ACID TRANSPORTER-RELATED"/>
    <property type="match status" value="1"/>
</dbReference>
<feature type="transmembrane region" description="Helical" evidence="6">
    <location>
        <begin position="104"/>
        <end position="126"/>
    </location>
</feature>
<dbReference type="PIRSF" id="PIRSF006060">
    <property type="entry name" value="AA_transporter"/>
    <property type="match status" value="1"/>
</dbReference>
<organism evidence="7 8">
    <name type="scientific">Saccharopolyspora oryzae</name>
    <dbReference type="NCBI Taxonomy" id="2997343"/>
    <lineage>
        <taxon>Bacteria</taxon>
        <taxon>Bacillati</taxon>
        <taxon>Actinomycetota</taxon>
        <taxon>Actinomycetes</taxon>
        <taxon>Pseudonocardiales</taxon>
        <taxon>Pseudonocardiaceae</taxon>
        <taxon>Saccharopolyspora</taxon>
    </lineage>
</organism>
<evidence type="ECO:0000256" key="1">
    <source>
        <dbReference type="ARBA" id="ARBA00004651"/>
    </source>
</evidence>
<feature type="transmembrane region" description="Helical" evidence="6">
    <location>
        <begin position="138"/>
        <end position="155"/>
    </location>
</feature>
<evidence type="ECO:0000256" key="2">
    <source>
        <dbReference type="ARBA" id="ARBA00022475"/>
    </source>
</evidence>
<feature type="transmembrane region" description="Helical" evidence="6">
    <location>
        <begin position="294"/>
        <end position="318"/>
    </location>
</feature>
<keyword evidence="2" id="KW-1003">Cell membrane</keyword>
<feature type="transmembrane region" description="Helical" evidence="6">
    <location>
        <begin position="408"/>
        <end position="427"/>
    </location>
</feature>
<feature type="transmembrane region" description="Helical" evidence="6">
    <location>
        <begin position="346"/>
        <end position="367"/>
    </location>
</feature>
<keyword evidence="8" id="KW-1185">Reference proteome</keyword>
<feature type="transmembrane region" description="Helical" evidence="6">
    <location>
        <begin position="58"/>
        <end position="78"/>
    </location>
</feature>
<proteinExistence type="predicted"/>
<protein>
    <submittedName>
        <fullName evidence="7">APC family permease</fullName>
    </submittedName>
</protein>
<name>A0ABT4V5U9_9PSEU</name>
<dbReference type="Gene3D" id="1.20.1740.10">
    <property type="entry name" value="Amino acid/polyamine transporter I"/>
    <property type="match status" value="1"/>
</dbReference>
<evidence type="ECO:0000313" key="8">
    <source>
        <dbReference type="Proteomes" id="UP001210380"/>
    </source>
</evidence>
<dbReference type="InterPro" id="IPR002293">
    <property type="entry name" value="AA/rel_permease1"/>
</dbReference>
<reference evidence="7 8" key="1">
    <citation type="submission" date="2022-11" db="EMBL/GenBank/DDBJ databases">
        <title>Draft genome sequence of Saccharopolyspora sp. WRP15-2 isolated from rhizosphere soils of wild rice in Thailand.</title>
        <authorList>
            <person name="Duangmal K."/>
            <person name="Kammanee S."/>
            <person name="Muangham S."/>
        </authorList>
    </citation>
    <scope>NUCLEOTIDE SEQUENCE [LARGE SCALE GENOMIC DNA]</scope>
    <source>
        <strain evidence="7 8">WRP15-2</strain>
    </source>
</reference>
<evidence type="ECO:0000256" key="6">
    <source>
        <dbReference type="SAM" id="Phobius"/>
    </source>
</evidence>
<accession>A0ABT4V5U9</accession>
<gene>
    <name evidence="7" type="ORF">OU415_28190</name>
</gene>
<evidence type="ECO:0000313" key="7">
    <source>
        <dbReference type="EMBL" id="MDA3629340.1"/>
    </source>
</evidence>
<dbReference type="Proteomes" id="UP001210380">
    <property type="component" value="Unassembled WGS sequence"/>
</dbReference>
<dbReference type="RefSeq" id="WP_270952348.1">
    <property type="nucleotide sequence ID" value="NZ_JAQGLA010000065.1"/>
</dbReference>
<dbReference type="PANTHER" id="PTHR42770:SF7">
    <property type="entry name" value="MEMBRANE PROTEIN"/>
    <property type="match status" value="1"/>
</dbReference>
<keyword evidence="4 6" id="KW-1133">Transmembrane helix</keyword>